<dbReference type="GeneID" id="25730512"/>
<dbReference type="Proteomes" id="UP000054498">
    <property type="component" value="Unassembled WGS sequence"/>
</dbReference>
<dbReference type="EMBL" id="KK103833">
    <property type="protein sequence ID" value="KIY94877.1"/>
    <property type="molecule type" value="Genomic_DNA"/>
</dbReference>
<keyword evidence="1" id="KW-0472">Membrane</keyword>
<keyword evidence="1" id="KW-1133">Transmembrane helix</keyword>
<dbReference type="OrthoDB" id="547667at2759"/>
<dbReference type="Gene3D" id="3.90.226.10">
    <property type="entry name" value="2-enoyl-CoA Hydratase, Chain A, domain 1"/>
    <property type="match status" value="1"/>
</dbReference>
<evidence type="ECO:0000256" key="1">
    <source>
        <dbReference type="SAM" id="Phobius"/>
    </source>
</evidence>
<sequence length="215" mass="23359">MWAGAKRVGRGALILGGVLYVGTGIYAVSRQYSTFREYVTLPDAFYLELDLETASLAERARSDPLALLQGGGQQLELGRALQALDEGKHDARVQGLLALLGGREQFAGLAQVQELRNALIDFRLHSRGRAPAVAYSNSIGEGGANATAVAYLASAFDRAYVAPTGMVSLLGFDGSLVFYKRLLDRVGVAPQVFRREEYKSAMAPLLNEKYDPHHR</sequence>
<organism evidence="3 4">
    <name type="scientific">Monoraphidium neglectum</name>
    <dbReference type="NCBI Taxonomy" id="145388"/>
    <lineage>
        <taxon>Eukaryota</taxon>
        <taxon>Viridiplantae</taxon>
        <taxon>Chlorophyta</taxon>
        <taxon>core chlorophytes</taxon>
        <taxon>Chlorophyceae</taxon>
        <taxon>CS clade</taxon>
        <taxon>Sphaeropleales</taxon>
        <taxon>Selenastraceae</taxon>
        <taxon>Monoraphidium</taxon>
    </lineage>
</organism>
<dbReference type="RefSeq" id="XP_013893897.1">
    <property type="nucleotide sequence ID" value="XM_014038443.1"/>
</dbReference>
<dbReference type="EC" id="3.4.21.-" evidence="3"/>
<dbReference type="Pfam" id="PF01343">
    <property type="entry name" value="Peptidase_S49"/>
    <property type="match status" value="1"/>
</dbReference>
<dbReference type="PANTHER" id="PTHR33209">
    <property type="entry name" value="PROTEASE 4"/>
    <property type="match status" value="1"/>
</dbReference>
<accession>A0A0D2J4K8</accession>
<gene>
    <name evidence="3" type="ORF">MNEG_13085</name>
</gene>
<evidence type="ECO:0000313" key="3">
    <source>
        <dbReference type="EMBL" id="KIY94877.1"/>
    </source>
</evidence>
<feature type="transmembrane region" description="Helical" evidence="1">
    <location>
        <begin position="12"/>
        <end position="29"/>
    </location>
</feature>
<protein>
    <submittedName>
        <fullName evidence="3">Signal peptide peptidase SppA, 67K type</fullName>
        <ecNumber evidence="3">3.4.21.-</ecNumber>
    </submittedName>
</protein>
<reference evidence="3 4" key="1">
    <citation type="journal article" date="2013" name="BMC Genomics">
        <title>Reconstruction of the lipid metabolism for the microalga Monoraphidium neglectum from its genome sequence reveals characteristics suitable for biofuel production.</title>
        <authorList>
            <person name="Bogen C."/>
            <person name="Al-Dilaimi A."/>
            <person name="Albersmeier A."/>
            <person name="Wichmann J."/>
            <person name="Grundmann M."/>
            <person name="Rupp O."/>
            <person name="Lauersen K.J."/>
            <person name="Blifernez-Klassen O."/>
            <person name="Kalinowski J."/>
            <person name="Goesmann A."/>
            <person name="Mussgnug J.H."/>
            <person name="Kruse O."/>
        </authorList>
    </citation>
    <scope>NUCLEOTIDE SEQUENCE [LARGE SCALE GENOMIC DNA]</scope>
    <source>
        <strain evidence="3 4">SAG 48.87</strain>
    </source>
</reference>
<dbReference type="KEGG" id="mng:MNEG_13085"/>
<keyword evidence="1" id="KW-0812">Transmembrane</keyword>
<dbReference type="PANTHER" id="PTHR33209:SF2">
    <property type="entry name" value="CHROMOSOME UNDETERMINED SCAFFOLD_55, WHOLE GENOME SHOTGUN SEQUENCE"/>
    <property type="match status" value="1"/>
</dbReference>
<name>A0A0D2J4K8_9CHLO</name>
<dbReference type="GO" id="GO:0008233">
    <property type="term" value="F:peptidase activity"/>
    <property type="evidence" value="ECO:0007669"/>
    <property type="project" value="InterPro"/>
</dbReference>
<evidence type="ECO:0000313" key="4">
    <source>
        <dbReference type="Proteomes" id="UP000054498"/>
    </source>
</evidence>
<proteinExistence type="predicted"/>
<keyword evidence="3" id="KW-0378">Hydrolase</keyword>
<dbReference type="STRING" id="145388.A0A0D2J4K8"/>
<feature type="domain" description="Peptidase S49" evidence="2">
    <location>
        <begin position="144"/>
        <end position="204"/>
    </location>
</feature>
<dbReference type="InterPro" id="IPR002142">
    <property type="entry name" value="Peptidase_S49"/>
</dbReference>
<dbReference type="GO" id="GO:0006508">
    <property type="term" value="P:proteolysis"/>
    <property type="evidence" value="ECO:0007669"/>
    <property type="project" value="InterPro"/>
</dbReference>
<keyword evidence="4" id="KW-1185">Reference proteome</keyword>
<dbReference type="AlphaFoldDB" id="A0A0D2J4K8"/>
<evidence type="ECO:0000259" key="2">
    <source>
        <dbReference type="Pfam" id="PF01343"/>
    </source>
</evidence>